<dbReference type="EMBL" id="QPID01000011">
    <property type="protein sequence ID" value="RCU45326.1"/>
    <property type="molecule type" value="Genomic_DNA"/>
</dbReference>
<evidence type="ECO:0000313" key="2">
    <source>
        <dbReference type="EMBL" id="RCU45326.1"/>
    </source>
</evidence>
<evidence type="ECO:0000256" key="1">
    <source>
        <dbReference type="SAM" id="Phobius"/>
    </source>
</evidence>
<reference evidence="2 3" key="1">
    <citation type="submission" date="2018-07" db="EMBL/GenBank/DDBJ databases">
        <title>Corallincola holothuriorum sp. nov., a new facultative anaerobe isolated from sea cucumber Apostichopus japonicus.</title>
        <authorList>
            <person name="Xia H."/>
        </authorList>
    </citation>
    <scope>NUCLEOTIDE SEQUENCE [LARGE SCALE GENOMIC DNA]</scope>
    <source>
        <strain evidence="2 3">C4</strain>
    </source>
</reference>
<protein>
    <submittedName>
        <fullName evidence="2">Uncharacterized protein</fullName>
    </submittedName>
</protein>
<sequence length="1043" mass="113202">MTSETSPLFSSRWLKFGIFLGVIVTVLSFLAALAVAVVWKFYWPTSVSVEQVSIELDPLQISVVQLRWQSPQRTACYIDIEQLDASHMRKFVGDKGRGLRMLIDSVFVAEACLQGTAPAAGSSDDSSSADDGDEAASIDLPLWLSWIELDVTHLVVEQWGRGEVAVEISENGLQLRGSLYPQANLLTATQSLPTLLSEEWPVDLNFHWSPNKEVIALTTGLAEQWQLQLGGTLQQSDGLNYQLSGALDWYPSPKIHLPFSVSGEGDKQVLQISQATLANQPSPLLVDSEIELDWPNYELALEVSTDLSTDLSATRPVVVTLTSIGDLQQVLPKDGLTGREAIPLSGELNARYQQLKPSHNQVNLTAPAMIAELTAPWTLTLKPFSVDLLPKVIVTQYGASDNDESAEEPAASQSVLSAEFSGQLQVNNEQAQTKLTGQIQHPLLANNQQQFDGQLSFADMALLGHWQSSGVLADTPLRYQLSTQLAGDTKQLVFIVDQGEVQWQGVLLGEQAETVTVSIQPDSRGMFDLEKSSLLAAINLAIAHPYGADTEQPASLNIALETELASARVAGIASLVSPLIYHQDAVSVNGHSMAEVRLDGLLSAPKLMLHRFDLYADIEKQASMTEHEPTAGASKPFVLRQLHSQLATPFALLPQAETAWLQLDSSATSAQWGLDPLPLPQVSARLKPYDLNQPIDILVDYSASPVADALQQAFSLESPQALPQTIAGQLLLADNRGQVSINALDITPFAPLIDPVLTLRDGRFSGEFKALNILPVVEEAGEPVQPIAPAPEIDGRFTLSEVSGEYTGMLFEQVDITATEFTTTLNDALVINAQGQMKAGEVYTGVSMQQASTDWVFEQSADMQKAVVTDLSVDLLGGHVTAPKLSYPSQQYQAVSVNGLDLQQAGALQSEPVVALKGKLDAMLPLQLSEAGVSIQNGRLVNRGMVDIVVSDPTVIDQYALANPSLALVLNNLKQMQVNLLSADISMQADGLADIKAVVHGRNPNETRPIHLNYSHQENLYELLKSLRMGDSFRKQIEQQLEK</sequence>
<keyword evidence="1" id="KW-0472">Membrane</keyword>
<organism evidence="2 3">
    <name type="scientific">Corallincola holothuriorum</name>
    <dbReference type="NCBI Taxonomy" id="2282215"/>
    <lineage>
        <taxon>Bacteria</taxon>
        <taxon>Pseudomonadati</taxon>
        <taxon>Pseudomonadota</taxon>
        <taxon>Gammaproteobacteria</taxon>
        <taxon>Alteromonadales</taxon>
        <taxon>Psychromonadaceae</taxon>
        <taxon>Corallincola</taxon>
    </lineage>
</organism>
<dbReference type="Proteomes" id="UP000252558">
    <property type="component" value="Unassembled WGS sequence"/>
</dbReference>
<gene>
    <name evidence="2" type="ORF">DU002_16565</name>
</gene>
<dbReference type="InterPro" id="IPR021730">
    <property type="entry name" value="YdbH"/>
</dbReference>
<keyword evidence="1" id="KW-0812">Transmembrane</keyword>
<name>A0A368N530_9GAMM</name>
<comment type="caution">
    <text evidence="2">The sequence shown here is derived from an EMBL/GenBank/DDBJ whole genome shotgun (WGS) entry which is preliminary data.</text>
</comment>
<keyword evidence="3" id="KW-1185">Reference proteome</keyword>
<proteinExistence type="predicted"/>
<keyword evidence="1" id="KW-1133">Transmembrane helix</keyword>
<dbReference type="AlphaFoldDB" id="A0A368N530"/>
<dbReference type="Pfam" id="PF11739">
    <property type="entry name" value="YdbH-like"/>
    <property type="match status" value="1"/>
</dbReference>
<accession>A0A368N530</accession>
<feature type="transmembrane region" description="Helical" evidence="1">
    <location>
        <begin position="16"/>
        <end position="43"/>
    </location>
</feature>
<evidence type="ECO:0000313" key="3">
    <source>
        <dbReference type="Proteomes" id="UP000252558"/>
    </source>
</evidence>